<evidence type="ECO:0000256" key="3">
    <source>
        <dbReference type="SAM" id="MobiDB-lite"/>
    </source>
</evidence>
<dbReference type="InterPro" id="IPR049450">
    <property type="entry name" value="ACOT8-like_C"/>
</dbReference>
<dbReference type="InterPro" id="IPR049449">
    <property type="entry name" value="TesB_ACOT8-like_N"/>
</dbReference>
<keyword evidence="2" id="KW-0378">Hydrolase</keyword>
<name>A0ABR0E4H0_ZASCE</name>
<evidence type="ECO:0000256" key="2">
    <source>
        <dbReference type="ARBA" id="ARBA00022801"/>
    </source>
</evidence>
<accession>A0ABR0E4H0</accession>
<proteinExistence type="inferred from homology"/>
<organism evidence="6 7">
    <name type="scientific">Zasmidium cellare</name>
    <name type="common">Wine cellar mold</name>
    <name type="synonym">Racodium cellare</name>
    <dbReference type="NCBI Taxonomy" id="395010"/>
    <lineage>
        <taxon>Eukaryota</taxon>
        <taxon>Fungi</taxon>
        <taxon>Dikarya</taxon>
        <taxon>Ascomycota</taxon>
        <taxon>Pezizomycotina</taxon>
        <taxon>Dothideomycetes</taxon>
        <taxon>Dothideomycetidae</taxon>
        <taxon>Mycosphaerellales</taxon>
        <taxon>Mycosphaerellaceae</taxon>
        <taxon>Zasmidium</taxon>
    </lineage>
</organism>
<dbReference type="Proteomes" id="UP001305779">
    <property type="component" value="Unassembled WGS sequence"/>
</dbReference>
<evidence type="ECO:0000256" key="1">
    <source>
        <dbReference type="ARBA" id="ARBA00006538"/>
    </source>
</evidence>
<protein>
    <submittedName>
        <fullName evidence="6">Uncharacterized protein</fullName>
    </submittedName>
</protein>
<dbReference type="PANTHER" id="PTHR11066">
    <property type="entry name" value="ACYL-COA THIOESTERASE"/>
    <property type="match status" value="1"/>
</dbReference>
<dbReference type="SUPFAM" id="SSF54637">
    <property type="entry name" value="Thioesterase/thiol ester dehydrase-isomerase"/>
    <property type="match status" value="2"/>
</dbReference>
<dbReference type="CDD" id="cd03445">
    <property type="entry name" value="Thioesterase_II_repeat2"/>
    <property type="match status" value="1"/>
</dbReference>
<evidence type="ECO:0000313" key="7">
    <source>
        <dbReference type="Proteomes" id="UP001305779"/>
    </source>
</evidence>
<dbReference type="PANTHER" id="PTHR11066:SF34">
    <property type="entry name" value="ACYL-COENZYME A THIOESTERASE 8"/>
    <property type="match status" value="1"/>
</dbReference>
<dbReference type="InterPro" id="IPR029069">
    <property type="entry name" value="HotDog_dom_sf"/>
</dbReference>
<dbReference type="Pfam" id="PF13622">
    <property type="entry name" value="4HBT_3"/>
    <property type="match status" value="1"/>
</dbReference>
<feature type="domain" description="Acyl-CoA thioesterase-like N-terminal HotDog" evidence="4">
    <location>
        <begin position="30"/>
        <end position="114"/>
    </location>
</feature>
<evidence type="ECO:0000313" key="6">
    <source>
        <dbReference type="EMBL" id="KAK4496131.1"/>
    </source>
</evidence>
<evidence type="ECO:0000259" key="4">
    <source>
        <dbReference type="Pfam" id="PF13622"/>
    </source>
</evidence>
<reference evidence="6 7" key="1">
    <citation type="journal article" date="2023" name="G3 (Bethesda)">
        <title>A chromosome-level genome assembly of Zasmidium syzygii isolated from banana leaves.</title>
        <authorList>
            <person name="van Westerhoven A.C."/>
            <person name="Mehrabi R."/>
            <person name="Talebi R."/>
            <person name="Steentjes M.B.F."/>
            <person name="Corcolon B."/>
            <person name="Chong P.A."/>
            <person name="Kema G.H.J."/>
            <person name="Seidl M.F."/>
        </authorList>
    </citation>
    <scope>NUCLEOTIDE SEQUENCE [LARGE SCALE GENOMIC DNA]</scope>
    <source>
        <strain evidence="6 7">P124</strain>
    </source>
</reference>
<dbReference type="Gene3D" id="2.40.160.210">
    <property type="entry name" value="Acyl-CoA thioesterase, double hotdog domain"/>
    <property type="match status" value="1"/>
</dbReference>
<evidence type="ECO:0000259" key="5">
    <source>
        <dbReference type="Pfam" id="PF20789"/>
    </source>
</evidence>
<gene>
    <name evidence="6" type="ORF">PRZ48_012110</name>
</gene>
<feature type="domain" description="Acyl-CoA thioesterase-like C-terminal" evidence="5">
    <location>
        <begin position="192"/>
        <end position="292"/>
    </location>
</feature>
<comment type="caution">
    <text evidence="6">The sequence shown here is derived from an EMBL/GenBank/DDBJ whole genome shotgun (WGS) entry which is preliminary data.</text>
</comment>
<dbReference type="Pfam" id="PF20789">
    <property type="entry name" value="4HBT_3C"/>
    <property type="match status" value="1"/>
</dbReference>
<keyword evidence="7" id="KW-1185">Reference proteome</keyword>
<dbReference type="EMBL" id="JAXOVC010000010">
    <property type="protein sequence ID" value="KAK4496131.1"/>
    <property type="molecule type" value="Genomic_DNA"/>
</dbReference>
<comment type="similarity">
    <text evidence="1">Belongs to the C/M/P thioester hydrolase family.</text>
</comment>
<dbReference type="InterPro" id="IPR042171">
    <property type="entry name" value="Acyl-CoA_hotdog"/>
</dbReference>
<feature type="region of interest" description="Disordered" evidence="3">
    <location>
        <begin position="146"/>
        <end position="170"/>
    </location>
</feature>
<dbReference type="InterPro" id="IPR003703">
    <property type="entry name" value="Acyl_CoA_thio"/>
</dbReference>
<sequence>MDRSKLDDFEHQLQIKPATQADTFEAVYPPWHHPHVKAVTGSLMLAQSTLAAYETVPEGHAVHALHAHFVKAAPIDISLQYKVERISTTARTACRIVRVVQNGVVSVLATFNFMRPSQEDETRQPFDHVPEPSRDTLVAASRRIDPDLDDAHQGPPGSKSRVPAGWPTGTPYPAVSNQRLEISQDKVISKRIVAIIFFSDFYVLDTPLSVQDIPFGMYRIGDKTKRPTRSVLRNFATLNHSIHFVAPSGWDVHDGLLLECETEWAKGRRAVVRFAMRDTQGTLVATGEQEGYFLFNKAANTETSKM</sequence>